<organism evidence="2">
    <name type="scientific">Anopheles sinensis</name>
    <name type="common">Mosquito</name>
    <dbReference type="NCBI Taxonomy" id="74873"/>
    <lineage>
        <taxon>Eukaryota</taxon>
        <taxon>Metazoa</taxon>
        <taxon>Ecdysozoa</taxon>
        <taxon>Arthropoda</taxon>
        <taxon>Hexapoda</taxon>
        <taxon>Insecta</taxon>
        <taxon>Pterygota</taxon>
        <taxon>Neoptera</taxon>
        <taxon>Endopterygota</taxon>
        <taxon>Diptera</taxon>
        <taxon>Nematocera</taxon>
        <taxon>Culicoidea</taxon>
        <taxon>Culicidae</taxon>
        <taxon>Anophelinae</taxon>
        <taxon>Anopheles</taxon>
    </lineage>
</organism>
<reference evidence="3" key="2">
    <citation type="submission" date="2020-05" db="UniProtKB">
        <authorList>
            <consortium name="EnsemblMetazoa"/>
        </authorList>
    </citation>
    <scope>IDENTIFICATION</scope>
</reference>
<feature type="signal peptide" evidence="1">
    <location>
        <begin position="1"/>
        <end position="19"/>
    </location>
</feature>
<dbReference type="AlphaFoldDB" id="A0A084WFP8"/>
<dbReference type="EMBL" id="KE525342">
    <property type="protein sequence ID" value="KFB49042.1"/>
    <property type="molecule type" value="Genomic_DNA"/>
</dbReference>
<reference evidence="2 4" key="1">
    <citation type="journal article" date="2014" name="BMC Genomics">
        <title>Genome sequence of Anopheles sinensis provides insight into genetics basis of mosquito competence for malaria parasites.</title>
        <authorList>
            <person name="Zhou D."/>
            <person name="Zhang D."/>
            <person name="Ding G."/>
            <person name="Shi L."/>
            <person name="Hou Q."/>
            <person name="Ye Y."/>
            <person name="Xu Y."/>
            <person name="Zhou H."/>
            <person name="Xiong C."/>
            <person name="Li S."/>
            <person name="Yu J."/>
            <person name="Hong S."/>
            <person name="Yu X."/>
            <person name="Zou P."/>
            <person name="Chen C."/>
            <person name="Chang X."/>
            <person name="Wang W."/>
            <person name="Lv Y."/>
            <person name="Sun Y."/>
            <person name="Ma L."/>
            <person name="Shen B."/>
            <person name="Zhu C."/>
        </authorList>
    </citation>
    <scope>NUCLEOTIDE SEQUENCE [LARGE SCALE GENOMIC DNA]</scope>
</reference>
<evidence type="ECO:0000256" key="1">
    <source>
        <dbReference type="SAM" id="SignalP"/>
    </source>
</evidence>
<evidence type="ECO:0000313" key="2">
    <source>
        <dbReference type="EMBL" id="KFB49042.1"/>
    </source>
</evidence>
<dbReference type="VEuPathDB" id="VectorBase:ASIC017054"/>
<keyword evidence="4" id="KW-1185">Reference proteome</keyword>
<sequence length="108" mass="12155">MAKLLVAALLAVSVLLGAAEKQKQWIDRDAVYCGHIDCTKLATFKGEKFCSPCDTEHYCECKETKESLPYMYKCPGSGACQTTDRRGACRRTMDDDLCSHIDEAYRYL</sequence>
<proteinExistence type="predicted"/>
<dbReference type="EnsemblMetazoa" id="ASIC017054-RA">
    <property type="protein sequence ID" value="ASIC017054-PA"/>
    <property type="gene ID" value="ASIC017054"/>
</dbReference>
<feature type="chain" id="PRO_5010760003" evidence="1">
    <location>
        <begin position="20"/>
        <end position="108"/>
    </location>
</feature>
<gene>
    <name evidence="2" type="ORF">ZHAS_00017054</name>
</gene>
<evidence type="ECO:0000313" key="4">
    <source>
        <dbReference type="Proteomes" id="UP000030765"/>
    </source>
</evidence>
<dbReference type="VEuPathDB" id="VectorBase:ASIS003087"/>
<accession>A0A084WFP8</accession>
<dbReference type="OrthoDB" id="7731508at2759"/>
<dbReference type="OMA" id="RHFCECK"/>
<dbReference type="Proteomes" id="UP000030765">
    <property type="component" value="Unassembled WGS sequence"/>
</dbReference>
<dbReference type="EMBL" id="ATLV01023384">
    <property type="status" value="NOT_ANNOTATED_CDS"/>
    <property type="molecule type" value="Genomic_DNA"/>
</dbReference>
<keyword evidence="1" id="KW-0732">Signal</keyword>
<evidence type="ECO:0000313" key="3">
    <source>
        <dbReference type="EnsemblMetazoa" id="ASIC017054-PA"/>
    </source>
</evidence>
<name>A0A084WFP8_ANOSI</name>
<protein>
    <submittedName>
        <fullName evidence="2 3">GSG6 salivary gland protein</fullName>
    </submittedName>
</protein>